<evidence type="ECO:0000256" key="5">
    <source>
        <dbReference type="ARBA" id="ARBA00022801"/>
    </source>
</evidence>
<evidence type="ECO:0000256" key="6">
    <source>
        <dbReference type="ARBA" id="ARBA00023004"/>
    </source>
</evidence>
<keyword evidence="5" id="KW-0378">Hydrolase</keyword>
<dbReference type="GO" id="GO:0006284">
    <property type="term" value="P:base-excision repair"/>
    <property type="evidence" value="ECO:0007669"/>
    <property type="project" value="InterPro"/>
</dbReference>
<evidence type="ECO:0000313" key="12">
    <source>
        <dbReference type="Proteomes" id="UP000491237"/>
    </source>
</evidence>
<dbReference type="Gene3D" id="1.10.340.30">
    <property type="entry name" value="Hypothetical protein, domain 2"/>
    <property type="match status" value="1"/>
</dbReference>
<evidence type="ECO:0000256" key="7">
    <source>
        <dbReference type="ARBA" id="ARBA00023014"/>
    </source>
</evidence>
<dbReference type="InterPro" id="IPR003265">
    <property type="entry name" value="HhH-GPD_domain"/>
</dbReference>
<dbReference type="EMBL" id="WKKY01000903">
    <property type="protein sequence ID" value="MSE22204.1"/>
    <property type="molecule type" value="Genomic_DNA"/>
</dbReference>
<sequence length="85" mass="10346">MVEWSQDQINAFQTTLLTWYDQHKRDLPWRQDHDPYHVWVSEIMLQQTQVQTVIPYYLRFMKQFPTVQSLAEADETDLMKAWEGL</sequence>
<feature type="non-terminal residue" evidence="11">
    <location>
        <position position="85"/>
    </location>
</feature>
<evidence type="ECO:0000256" key="2">
    <source>
        <dbReference type="ARBA" id="ARBA00008343"/>
    </source>
</evidence>
<dbReference type="Gene3D" id="1.10.1670.10">
    <property type="entry name" value="Helix-hairpin-Helix base-excision DNA repair enzymes (C-terminal)"/>
    <property type="match status" value="1"/>
</dbReference>
<dbReference type="GO" id="GO:0032357">
    <property type="term" value="F:oxidized purine DNA binding"/>
    <property type="evidence" value="ECO:0007669"/>
    <property type="project" value="TreeGrafter"/>
</dbReference>
<dbReference type="GO" id="GO:0051536">
    <property type="term" value="F:iron-sulfur cluster binding"/>
    <property type="evidence" value="ECO:0007669"/>
    <property type="project" value="UniProtKB-KW"/>
</dbReference>
<name>A0A844EP43_9LACO</name>
<evidence type="ECO:0000256" key="8">
    <source>
        <dbReference type="ARBA" id="ARBA00023204"/>
    </source>
</evidence>
<dbReference type="InterPro" id="IPR011257">
    <property type="entry name" value="DNA_glycosylase"/>
</dbReference>
<keyword evidence="9" id="KW-0326">Glycosidase</keyword>
<evidence type="ECO:0000259" key="10">
    <source>
        <dbReference type="Pfam" id="PF00730"/>
    </source>
</evidence>
<dbReference type="SUPFAM" id="SSF48150">
    <property type="entry name" value="DNA-glycosylase"/>
    <property type="match status" value="1"/>
</dbReference>
<keyword evidence="6" id="KW-0408">Iron</keyword>
<evidence type="ECO:0000313" key="11">
    <source>
        <dbReference type="EMBL" id="MSE22204.1"/>
    </source>
</evidence>
<dbReference type="PANTHER" id="PTHR42944">
    <property type="entry name" value="ADENINE DNA GLYCOSYLASE"/>
    <property type="match status" value="1"/>
</dbReference>
<dbReference type="PANTHER" id="PTHR42944:SF1">
    <property type="entry name" value="ADENINE DNA GLYCOSYLASE"/>
    <property type="match status" value="1"/>
</dbReference>
<dbReference type="Pfam" id="PF00730">
    <property type="entry name" value="HhH-GPD"/>
    <property type="match status" value="1"/>
</dbReference>
<dbReference type="GO" id="GO:0006298">
    <property type="term" value="P:mismatch repair"/>
    <property type="evidence" value="ECO:0007669"/>
    <property type="project" value="TreeGrafter"/>
</dbReference>
<comment type="caution">
    <text evidence="11">The sequence shown here is derived from an EMBL/GenBank/DDBJ whole genome shotgun (WGS) entry which is preliminary data.</text>
</comment>
<comment type="similarity">
    <text evidence="2">Belongs to the Nth/MutY family.</text>
</comment>
<gene>
    <name evidence="11" type="ORF">GKC44_13375</name>
</gene>
<feature type="domain" description="HhH-GPD" evidence="10">
    <location>
        <begin position="40"/>
        <end position="84"/>
    </location>
</feature>
<dbReference type="GO" id="GO:0035485">
    <property type="term" value="F:adenine/guanine mispair binding"/>
    <property type="evidence" value="ECO:0007669"/>
    <property type="project" value="TreeGrafter"/>
</dbReference>
<proteinExistence type="inferred from homology"/>
<comment type="cofactor">
    <cofactor evidence="1">
        <name>[4Fe-4S] cluster</name>
        <dbReference type="ChEBI" id="CHEBI:49883"/>
    </cofactor>
</comment>
<dbReference type="GO" id="GO:0000701">
    <property type="term" value="F:purine-specific mismatch base pair DNA N-glycosylase activity"/>
    <property type="evidence" value="ECO:0007669"/>
    <property type="project" value="TreeGrafter"/>
</dbReference>
<keyword evidence="4" id="KW-0227">DNA damage</keyword>
<keyword evidence="3" id="KW-0479">Metal-binding</keyword>
<evidence type="ECO:0000256" key="9">
    <source>
        <dbReference type="ARBA" id="ARBA00023295"/>
    </source>
</evidence>
<dbReference type="InterPro" id="IPR023170">
    <property type="entry name" value="HhH_base_excis_C"/>
</dbReference>
<dbReference type="Proteomes" id="UP000491237">
    <property type="component" value="Unassembled WGS sequence"/>
</dbReference>
<organism evidence="11 12">
    <name type="scientific">Lentilactobacillus parabuchneri</name>
    <dbReference type="NCBI Taxonomy" id="152331"/>
    <lineage>
        <taxon>Bacteria</taxon>
        <taxon>Bacillati</taxon>
        <taxon>Bacillota</taxon>
        <taxon>Bacilli</taxon>
        <taxon>Lactobacillales</taxon>
        <taxon>Lactobacillaceae</taxon>
        <taxon>Lentilactobacillus</taxon>
    </lineage>
</organism>
<dbReference type="CDD" id="cd00056">
    <property type="entry name" value="ENDO3c"/>
    <property type="match status" value="1"/>
</dbReference>
<reference evidence="11 12" key="1">
    <citation type="submission" date="2019-11" db="EMBL/GenBank/DDBJ databases">
        <title>Draft Genome Sequence of Plant Growth-Promoting Rhizosphere-Associated Bacteria.</title>
        <authorList>
            <person name="Vasilyev I.Y."/>
            <person name="Radchenko V."/>
            <person name="Ilnitskaya E.V."/>
        </authorList>
    </citation>
    <scope>NUCLEOTIDE SEQUENCE [LARGE SCALE GENOMIC DNA]</scope>
    <source>
        <strain evidence="11 12">VRA_07sq_f</strain>
    </source>
</reference>
<keyword evidence="7" id="KW-0411">Iron-sulfur</keyword>
<dbReference type="AlphaFoldDB" id="A0A844EP43"/>
<dbReference type="GO" id="GO:0034039">
    <property type="term" value="F:8-oxo-7,8-dihydroguanine DNA N-glycosylase activity"/>
    <property type="evidence" value="ECO:0007669"/>
    <property type="project" value="TreeGrafter"/>
</dbReference>
<dbReference type="InterPro" id="IPR044298">
    <property type="entry name" value="MIG/MutY"/>
</dbReference>
<dbReference type="GO" id="GO:0046872">
    <property type="term" value="F:metal ion binding"/>
    <property type="evidence" value="ECO:0007669"/>
    <property type="project" value="UniProtKB-KW"/>
</dbReference>
<accession>A0A844EP43</accession>
<protein>
    <submittedName>
        <fullName evidence="11">A/G-specific adenine glycosylase</fullName>
    </submittedName>
</protein>
<evidence type="ECO:0000256" key="1">
    <source>
        <dbReference type="ARBA" id="ARBA00001966"/>
    </source>
</evidence>
<evidence type="ECO:0000256" key="4">
    <source>
        <dbReference type="ARBA" id="ARBA00022763"/>
    </source>
</evidence>
<evidence type="ECO:0000256" key="3">
    <source>
        <dbReference type="ARBA" id="ARBA00022723"/>
    </source>
</evidence>
<keyword evidence="8" id="KW-0234">DNA repair</keyword>